<accession>A0ABD5XTM8</accession>
<comment type="caution">
    <text evidence="1">The sequence shown here is derived from an EMBL/GenBank/DDBJ whole genome shotgun (WGS) entry which is preliminary data.</text>
</comment>
<dbReference type="InterPro" id="IPR055541">
    <property type="entry name" value="DUF7117"/>
</dbReference>
<sequence>MHEARGLAAAEAVLAYRQDVATYLDDHPDAAARRTLGAVRDRAKRLEALEGGVDPAEADALVSAAVELGRYLIAEDDDALAAAREALRREF</sequence>
<dbReference type="EMBL" id="JBHSZG010000001">
    <property type="protein sequence ID" value="MFC7136886.1"/>
    <property type="molecule type" value="Genomic_DNA"/>
</dbReference>
<dbReference type="Pfam" id="PF23430">
    <property type="entry name" value="DUF7117"/>
    <property type="match status" value="1"/>
</dbReference>
<gene>
    <name evidence="1" type="ORF">ACFQRB_11140</name>
</gene>
<proteinExistence type="predicted"/>
<keyword evidence="2" id="KW-1185">Reference proteome</keyword>
<dbReference type="Proteomes" id="UP001596368">
    <property type="component" value="Unassembled WGS sequence"/>
</dbReference>
<organism evidence="1 2">
    <name type="scientific">Halobaculum litoreum</name>
    <dbReference type="NCBI Taxonomy" id="3031998"/>
    <lineage>
        <taxon>Archaea</taxon>
        <taxon>Methanobacteriati</taxon>
        <taxon>Methanobacteriota</taxon>
        <taxon>Stenosarchaea group</taxon>
        <taxon>Halobacteria</taxon>
        <taxon>Halobacteriales</taxon>
        <taxon>Haloferacaceae</taxon>
        <taxon>Halobaculum</taxon>
    </lineage>
</organism>
<dbReference type="AlphaFoldDB" id="A0ABD5XTM8"/>
<reference evidence="1 2" key="1">
    <citation type="journal article" date="2019" name="Int. J. Syst. Evol. Microbiol.">
        <title>The Global Catalogue of Microorganisms (GCM) 10K type strain sequencing project: providing services to taxonomists for standard genome sequencing and annotation.</title>
        <authorList>
            <consortium name="The Broad Institute Genomics Platform"/>
            <consortium name="The Broad Institute Genome Sequencing Center for Infectious Disease"/>
            <person name="Wu L."/>
            <person name="Ma J."/>
        </authorList>
    </citation>
    <scope>NUCLEOTIDE SEQUENCE [LARGE SCALE GENOMIC DNA]</scope>
    <source>
        <strain evidence="1 2">DT92</strain>
    </source>
</reference>
<protein>
    <submittedName>
        <fullName evidence="1">Uncharacterized protein</fullName>
    </submittedName>
</protein>
<evidence type="ECO:0000313" key="1">
    <source>
        <dbReference type="EMBL" id="MFC7136886.1"/>
    </source>
</evidence>
<evidence type="ECO:0000313" key="2">
    <source>
        <dbReference type="Proteomes" id="UP001596368"/>
    </source>
</evidence>
<name>A0ABD5XTM8_9EURY</name>